<dbReference type="Pfam" id="PF00578">
    <property type="entry name" value="AhpC-TSA"/>
    <property type="match status" value="1"/>
</dbReference>
<dbReference type="InterPro" id="IPR050553">
    <property type="entry name" value="Thioredoxin_ResA/DsbE_sf"/>
</dbReference>
<reference evidence="3 4" key="1">
    <citation type="submission" date="2024-03" db="EMBL/GenBank/DDBJ databases">
        <title>Chitinophaga caseinilytica sp. nov., a casein hydrolysing bacterium isolated from forest soil.</title>
        <authorList>
            <person name="Lee D.S."/>
            <person name="Han D.M."/>
            <person name="Baek J.H."/>
            <person name="Choi D.G."/>
            <person name="Jeon J.H."/>
            <person name="Jeon C.O."/>
        </authorList>
    </citation>
    <scope>NUCLEOTIDE SEQUENCE [LARGE SCALE GENOMIC DNA]</scope>
    <source>
        <strain evidence="3 4">KACC 19118</strain>
    </source>
</reference>
<feature type="chain" id="PRO_5045467753" evidence="1">
    <location>
        <begin position="22"/>
        <end position="376"/>
    </location>
</feature>
<dbReference type="Gene3D" id="3.40.30.10">
    <property type="entry name" value="Glutaredoxin"/>
    <property type="match status" value="1"/>
</dbReference>
<protein>
    <submittedName>
        <fullName evidence="3">TlpA disulfide reductase family protein</fullName>
    </submittedName>
</protein>
<proteinExistence type="predicted"/>
<sequence>MHPHRFTLSLILLLIGFSASANDSAYVDIRFTSPLSTDKFTITLHDGINEHKLKIPGQLTWKGELFSPYGFIQIDYKNSDTSNIFKRIFFPKGRATVVLTSEPDPGKYFSVDEKRSENIVMYEALGGAAMDAFVKPSFDIFISFYHKNKHRLGADTSLVNRAFALGDSAGLAEIAFIRQHPQLYVSYWTFLTRIYKSRLLSNAEIKEFYDNKIPASFKNTKSGIYLANQIQTKINISTHQLFPDFNSKDLNGQPVVSSALRGNLVLVQFWASWCKPCIEEMPELKKINEKYNGSPFKLISFSVDKDSLACRKAIEKHAMNWTQVFGDVKLYNEMSYYPIPQLYLIDKNGHTIYNNTITRDPDFQLLHKILSEQLGK</sequence>
<organism evidence="3 4">
    <name type="scientific">Chitinophaga caseinilytica</name>
    <dbReference type="NCBI Taxonomy" id="2267521"/>
    <lineage>
        <taxon>Bacteria</taxon>
        <taxon>Pseudomonadati</taxon>
        <taxon>Bacteroidota</taxon>
        <taxon>Chitinophagia</taxon>
        <taxon>Chitinophagales</taxon>
        <taxon>Chitinophagaceae</taxon>
        <taxon>Chitinophaga</taxon>
    </lineage>
</organism>
<dbReference type="SUPFAM" id="SSF52833">
    <property type="entry name" value="Thioredoxin-like"/>
    <property type="match status" value="1"/>
</dbReference>
<dbReference type="Proteomes" id="UP001449657">
    <property type="component" value="Chromosome"/>
</dbReference>
<gene>
    <name evidence="3" type="ORF">WJU22_01775</name>
</gene>
<evidence type="ECO:0000259" key="2">
    <source>
        <dbReference type="PROSITE" id="PS51352"/>
    </source>
</evidence>
<name>A0ABZ2Z5S7_9BACT</name>
<evidence type="ECO:0000313" key="4">
    <source>
        <dbReference type="Proteomes" id="UP001449657"/>
    </source>
</evidence>
<dbReference type="RefSeq" id="WP_341841583.1">
    <property type="nucleotide sequence ID" value="NZ_CP149792.1"/>
</dbReference>
<keyword evidence="1" id="KW-0732">Signal</keyword>
<keyword evidence="4" id="KW-1185">Reference proteome</keyword>
<dbReference type="PANTHER" id="PTHR42852">
    <property type="entry name" value="THIOL:DISULFIDE INTERCHANGE PROTEIN DSBE"/>
    <property type="match status" value="1"/>
</dbReference>
<dbReference type="CDD" id="cd02966">
    <property type="entry name" value="TlpA_like_family"/>
    <property type="match status" value="1"/>
</dbReference>
<feature type="signal peptide" evidence="1">
    <location>
        <begin position="1"/>
        <end position="21"/>
    </location>
</feature>
<dbReference type="InterPro" id="IPR013766">
    <property type="entry name" value="Thioredoxin_domain"/>
</dbReference>
<dbReference type="EMBL" id="CP150096">
    <property type="protein sequence ID" value="WZN46910.1"/>
    <property type="molecule type" value="Genomic_DNA"/>
</dbReference>
<dbReference type="InterPro" id="IPR000866">
    <property type="entry name" value="AhpC/TSA"/>
</dbReference>
<accession>A0ABZ2Z5S7</accession>
<evidence type="ECO:0000313" key="3">
    <source>
        <dbReference type="EMBL" id="WZN46910.1"/>
    </source>
</evidence>
<dbReference type="InterPro" id="IPR036249">
    <property type="entry name" value="Thioredoxin-like_sf"/>
</dbReference>
<dbReference type="PROSITE" id="PS51352">
    <property type="entry name" value="THIOREDOXIN_2"/>
    <property type="match status" value="1"/>
</dbReference>
<dbReference type="PANTHER" id="PTHR42852:SF13">
    <property type="entry name" value="PROTEIN DIPZ"/>
    <property type="match status" value="1"/>
</dbReference>
<evidence type="ECO:0000256" key="1">
    <source>
        <dbReference type="SAM" id="SignalP"/>
    </source>
</evidence>
<feature type="domain" description="Thioredoxin" evidence="2">
    <location>
        <begin position="236"/>
        <end position="375"/>
    </location>
</feature>